<organism evidence="8 9">
    <name type="scientific">Craurococcus roseus</name>
    <dbReference type="NCBI Taxonomy" id="77585"/>
    <lineage>
        <taxon>Bacteria</taxon>
        <taxon>Pseudomonadati</taxon>
        <taxon>Pseudomonadota</taxon>
        <taxon>Alphaproteobacteria</taxon>
        <taxon>Acetobacterales</taxon>
        <taxon>Acetobacteraceae</taxon>
        <taxon>Craurococcus</taxon>
    </lineage>
</organism>
<evidence type="ECO:0000256" key="5">
    <source>
        <dbReference type="ARBA" id="ARBA00023136"/>
    </source>
</evidence>
<accession>A0ABP3R7A0</accession>
<dbReference type="RefSeq" id="WP_343897707.1">
    <property type="nucleotide sequence ID" value="NZ_BAAAFZ010000082.1"/>
</dbReference>
<feature type="transmembrane region" description="Helical" evidence="6">
    <location>
        <begin position="47"/>
        <end position="71"/>
    </location>
</feature>
<evidence type="ECO:0000313" key="9">
    <source>
        <dbReference type="Proteomes" id="UP001501588"/>
    </source>
</evidence>
<evidence type="ECO:0000256" key="3">
    <source>
        <dbReference type="ARBA" id="ARBA00022692"/>
    </source>
</evidence>
<evidence type="ECO:0000256" key="1">
    <source>
        <dbReference type="ARBA" id="ARBA00004651"/>
    </source>
</evidence>
<evidence type="ECO:0000259" key="7">
    <source>
        <dbReference type="Pfam" id="PF09335"/>
    </source>
</evidence>
<keyword evidence="9" id="KW-1185">Reference proteome</keyword>
<keyword evidence="2" id="KW-1003">Cell membrane</keyword>
<evidence type="ECO:0000256" key="2">
    <source>
        <dbReference type="ARBA" id="ARBA00022475"/>
    </source>
</evidence>
<protein>
    <submittedName>
        <fullName evidence="8">DedA family protein</fullName>
    </submittedName>
</protein>
<reference evidence="9" key="1">
    <citation type="journal article" date="2019" name="Int. J. Syst. Evol. Microbiol.">
        <title>The Global Catalogue of Microorganisms (GCM) 10K type strain sequencing project: providing services to taxonomists for standard genome sequencing and annotation.</title>
        <authorList>
            <consortium name="The Broad Institute Genomics Platform"/>
            <consortium name="The Broad Institute Genome Sequencing Center for Infectious Disease"/>
            <person name="Wu L."/>
            <person name="Ma J."/>
        </authorList>
    </citation>
    <scope>NUCLEOTIDE SEQUENCE [LARGE SCALE GENOMIC DNA]</scope>
    <source>
        <strain evidence="9">JCM 9933</strain>
    </source>
</reference>
<keyword evidence="5 6" id="KW-0472">Membrane</keyword>
<feature type="transmembrane region" description="Helical" evidence="6">
    <location>
        <begin position="138"/>
        <end position="160"/>
    </location>
</feature>
<comment type="caution">
    <text evidence="8">The sequence shown here is derived from an EMBL/GenBank/DDBJ whole genome shotgun (WGS) entry which is preliminary data.</text>
</comment>
<dbReference type="PANTHER" id="PTHR42709">
    <property type="entry name" value="ALKALINE PHOSPHATASE LIKE PROTEIN"/>
    <property type="match status" value="1"/>
</dbReference>
<dbReference type="PANTHER" id="PTHR42709:SF6">
    <property type="entry name" value="UNDECAPRENYL PHOSPHATE TRANSPORTER A"/>
    <property type="match status" value="1"/>
</dbReference>
<evidence type="ECO:0000256" key="4">
    <source>
        <dbReference type="ARBA" id="ARBA00022989"/>
    </source>
</evidence>
<keyword evidence="3 6" id="KW-0812">Transmembrane</keyword>
<evidence type="ECO:0000313" key="8">
    <source>
        <dbReference type="EMBL" id="GAA0602472.1"/>
    </source>
</evidence>
<keyword evidence="4 6" id="KW-1133">Transmembrane helix</keyword>
<gene>
    <name evidence="8" type="ORF">GCM10009416_45390</name>
</gene>
<evidence type="ECO:0000256" key="6">
    <source>
        <dbReference type="SAM" id="Phobius"/>
    </source>
</evidence>
<feature type="transmembrane region" description="Helical" evidence="6">
    <location>
        <begin position="172"/>
        <end position="193"/>
    </location>
</feature>
<dbReference type="Proteomes" id="UP001501588">
    <property type="component" value="Unassembled WGS sequence"/>
</dbReference>
<dbReference type="InterPro" id="IPR032816">
    <property type="entry name" value="VTT_dom"/>
</dbReference>
<dbReference type="EMBL" id="BAAAFZ010000082">
    <property type="protein sequence ID" value="GAA0602472.1"/>
    <property type="molecule type" value="Genomic_DNA"/>
</dbReference>
<proteinExistence type="predicted"/>
<comment type="subcellular location">
    <subcellularLocation>
        <location evidence="1">Cell membrane</location>
        <topology evidence="1">Multi-pass membrane protein</topology>
    </subcellularLocation>
</comment>
<dbReference type="InterPro" id="IPR051311">
    <property type="entry name" value="DedA_domain"/>
</dbReference>
<dbReference type="Pfam" id="PF09335">
    <property type="entry name" value="VTT_dom"/>
    <property type="match status" value="1"/>
</dbReference>
<sequence length="211" mass="22350">MVDFSTNLIASGGLLGVFLLMVLENLFPPIPSEVIMPLAGFTAARGQMSILGVILAGSLGSVAGNAVWFELARAFGNARSRALAERYGRWVGIGPEEINKAEGALRRNGPVAVFFGRFMPGIRTAISIPAGLIELPRIVFYIWTALGTLIWTSGLALGGYFLEDQFHLVEAWAGPIGLAALGAALVAIGWHFWKARRASAAAASEAPRSSP</sequence>
<feature type="transmembrane region" description="Helical" evidence="6">
    <location>
        <begin position="7"/>
        <end position="27"/>
    </location>
</feature>
<feature type="domain" description="VTT" evidence="7">
    <location>
        <begin position="30"/>
        <end position="160"/>
    </location>
</feature>
<name>A0ABP3R7A0_9PROT</name>